<dbReference type="EMBL" id="BJWK01000011">
    <property type="protein sequence ID" value="GEM10361.1"/>
    <property type="molecule type" value="Genomic_DNA"/>
</dbReference>
<dbReference type="InterPro" id="IPR029057">
    <property type="entry name" value="PRTase-like"/>
</dbReference>
<reference evidence="1 2" key="1">
    <citation type="submission" date="2019-07" db="EMBL/GenBank/DDBJ databases">
        <title>Rhodotorula toruloides NBRC10032 genome sequencing.</title>
        <authorList>
            <person name="Shida Y."/>
            <person name="Takaku H."/>
            <person name="Ogasawara W."/>
            <person name="Mori K."/>
        </authorList>
    </citation>
    <scope>NUCLEOTIDE SEQUENCE [LARGE SCALE GENOMIC DNA]</scope>
    <source>
        <strain evidence="1 2">NBRC10032</strain>
    </source>
</reference>
<organism evidence="1 2">
    <name type="scientific">Rhodotorula toruloides</name>
    <name type="common">Yeast</name>
    <name type="synonym">Rhodosporidium toruloides</name>
    <dbReference type="NCBI Taxonomy" id="5286"/>
    <lineage>
        <taxon>Eukaryota</taxon>
        <taxon>Fungi</taxon>
        <taxon>Dikarya</taxon>
        <taxon>Basidiomycota</taxon>
        <taxon>Pucciniomycotina</taxon>
        <taxon>Microbotryomycetes</taxon>
        <taxon>Sporidiobolales</taxon>
        <taxon>Sporidiobolaceae</taxon>
        <taxon>Rhodotorula</taxon>
    </lineage>
</organism>
<dbReference type="Gene3D" id="3.40.50.2020">
    <property type="match status" value="1"/>
</dbReference>
<evidence type="ECO:0000313" key="2">
    <source>
        <dbReference type="Proteomes" id="UP000321518"/>
    </source>
</evidence>
<accession>A0A511KJ06</accession>
<name>A0A511KJ06_RHOTO</name>
<evidence type="ECO:0000313" key="1">
    <source>
        <dbReference type="EMBL" id="GEM10361.1"/>
    </source>
</evidence>
<proteinExistence type="predicted"/>
<dbReference type="OrthoDB" id="10257085at2759"/>
<gene>
    <name evidence="1" type="ORF">Rt10032_c11g4378</name>
</gene>
<protein>
    <submittedName>
        <fullName evidence="1">Uncharacterized protein</fullName>
    </submittedName>
</protein>
<dbReference type="Proteomes" id="UP000321518">
    <property type="component" value="Unassembled WGS sequence"/>
</dbReference>
<dbReference type="AlphaFoldDB" id="A0A511KJ06"/>
<comment type="caution">
    <text evidence="1">The sequence shown here is derived from an EMBL/GenBank/DDBJ whole genome shotgun (WGS) entry which is preliminary data.</text>
</comment>
<sequence length="68" mass="7600">MSNIALGPHLIVQSKISELRNSWILWHRFRALIKEIMTVLGIEAMGDLPLRDVPGLQSPIDSYTGKAT</sequence>